<dbReference type="InterPro" id="IPR038058">
    <property type="entry name" value="PhnH-like_sp"/>
</dbReference>
<keyword evidence="1" id="KW-0456">Lyase</keyword>
<dbReference type="PIRSF" id="PIRSF020680">
    <property type="entry name" value="PhnH"/>
    <property type="match status" value="1"/>
</dbReference>
<dbReference type="GO" id="GO:0016829">
    <property type="term" value="F:lyase activity"/>
    <property type="evidence" value="ECO:0007669"/>
    <property type="project" value="UniProtKB-KW"/>
</dbReference>
<organism evidence="1 2">
    <name type="scientific">Neptunicoccus cionae</name>
    <dbReference type="NCBI Taxonomy" id="2035344"/>
    <lineage>
        <taxon>Bacteria</taxon>
        <taxon>Pseudomonadati</taxon>
        <taxon>Pseudomonadota</taxon>
        <taxon>Alphaproteobacteria</taxon>
        <taxon>Rhodobacterales</taxon>
        <taxon>Paracoccaceae</taxon>
        <taxon>Neptunicoccus</taxon>
    </lineage>
</organism>
<dbReference type="Gene3D" id="3.40.50.11310">
    <property type="entry name" value="Bacterial phosphonate metabolism protein PhnH"/>
    <property type="match status" value="1"/>
</dbReference>
<dbReference type="Proteomes" id="UP000628017">
    <property type="component" value="Unassembled WGS sequence"/>
</dbReference>
<comment type="caution">
    <text evidence="1">The sequence shown here is derived from an EMBL/GenBank/DDBJ whole genome shotgun (WGS) entry which is preliminary data.</text>
</comment>
<dbReference type="EMBL" id="BMKA01000002">
    <property type="protein sequence ID" value="GGA17223.1"/>
    <property type="molecule type" value="Genomic_DNA"/>
</dbReference>
<reference evidence="1" key="1">
    <citation type="journal article" date="2014" name="Int. J. Syst. Evol. Microbiol.">
        <title>Complete genome sequence of Corynebacterium casei LMG S-19264T (=DSM 44701T), isolated from a smear-ripened cheese.</title>
        <authorList>
            <consortium name="US DOE Joint Genome Institute (JGI-PGF)"/>
            <person name="Walter F."/>
            <person name="Albersmeier A."/>
            <person name="Kalinowski J."/>
            <person name="Ruckert C."/>
        </authorList>
    </citation>
    <scope>NUCLEOTIDE SEQUENCE</scope>
    <source>
        <strain evidence="1">CGMCC 1.15880</strain>
    </source>
</reference>
<sequence>MELSALSGGFDNAAHQSATAFRAIMNVTARPGVIETVSGAMPPKGLSIAAGSLLLTLCDPETKLYLAGGVDSQPIRDWLTFHTGAPLVPAAQADFALGAWEELLPLTQYAIGTDQYPDRSATLIVEMPELSQSGATLTGPGIKDSAQLSLPSLEPFQLNAALFPLGCDFFFTAGDKIAALPRTTKPESVTCM</sequence>
<protein>
    <submittedName>
        <fullName evidence="1">Carbon-phosphorus lyase subunit PhnH</fullName>
    </submittedName>
</protein>
<evidence type="ECO:0000313" key="1">
    <source>
        <dbReference type="EMBL" id="GGA17223.1"/>
    </source>
</evidence>
<keyword evidence="2" id="KW-1185">Reference proteome</keyword>
<dbReference type="SUPFAM" id="SSF159709">
    <property type="entry name" value="PhnH-like"/>
    <property type="match status" value="1"/>
</dbReference>
<dbReference type="InterPro" id="IPR008772">
    <property type="entry name" value="Phosphonate_metab_PhnH"/>
</dbReference>
<gene>
    <name evidence="1" type="ORF">GCM10011498_17250</name>
</gene>
<dbReference type="RefSeq" id="WP_188673427.1">
    <property type="nucleotide sequence ID" value="NZ_BMKA01000002.1"/>
</dbReference>
<accession>A0A916QXC0</accession>
<evidence type="ECO:0000313" key="2">
    <source>
        <dbReference type="Proteomes" id="UP000628017"/>
    </source>
</evidence>
<reference evidence="1" key="2">
    <citation type="submission" date="2020-09" db="EMBL/GenBank/DDBJ databases">
        <authorList>
            <person name="Sun Q."/>
            <person name="Zhou Y."/>
        </authorList>
    </citation>
    <scope>NUCLEOTIDE SEQUENCE</scope>
    <source>
        <strain evidence="1">CGMCC 1.15880</strain>
    </source>
</reference>
<dbReference type="Pfam" id="PF05845">
    <property type="entry name" value="PhnH"/>
    <property type="match status" value="1"/>
</dbReference>
<proteinExistence type="predicted"/>
<dbReference type="GO" id="GO:0019634">
    <property type="term" value="P:organic phosphonate metabolic process"/>
    <property type="evidence" value="ECO:0007669"/>
    <property type="project" value="InterPro"/>
</dbReference>
<dbReference type="AlphaFoldDB" id="A0A916QXC0"/>
<name>A0A916QXC0_9RHOB</name>
<dbReference type="NCBIfam" id="TIGR03292">
    <property type="entry name" value="PhnH_redo"/>
    <property type="match status" value="1"/>
</dbReference>